<dbReference type="EMBL" id="VCAU01000032">
    <property type="protein sequence ID" value="KAF9889870.1"/>
    <property type="molecule type" value="Genomic_DNA"/>
</dbReference>
<keyword evidence="2" id="KW-0560">Oxidoreductase</keyword>
<keyword evidence="5" id="KW-1185">Reference proteome</keyword>
<name>A0AAD4GUP0_ASPNN</name>
<dbReference type="SUPFAM" id="SSF51197">
    <property type="entry name" value="Clavaminate synthase-like"/>
    <property type="match status" value="1"/>
</dbReference>
<evidence type="ECO:0000256" key="2">
    <source>
        <dbReference type="RuleBase" id="RU003682"/>
    </source>
</evidence>
<dbReference type="GO" id="GO:0044283">
    <property type="term" value="P:small molecule biosynthetic process"/>
    <property type="evidence" value="ECO:0007669"/>
    <property type="project" value="UniProtKB-ARBA"/>
</dbReference>
<dbReference type="PANTHER" id="PTHR47990">
    <property type="entry name" value="2-OXOGLUTARATE (2OG) AND FE(II)-DEPENDENT OXYGENASE SUPERFAMILY PROTEIN-RELATED"/>
    <property type="match status" value="1"/>
</dbReference>
<dbReference type="InterPro" id="IPR050231">
    <property type="entry name" value="Iron_ascorbate_oxido_reductase"/>
</dbReference>
<feature type="domain" description="Fe2OG dioxygenase" evidence="3">
    <location>
        <begin position="178"/>
        <end position="265"/>
    </location>
</feature>
<protein>
    <recommendedName>
        <fullName evidence="3">Fe2OG dioxygenase domain-containing protein</fullName>
    </recommendedName>
</protein>
<dbReference type="PROSITE" id="PS51471">
    <property type="entry name" value="FE2OG_OXY"/>
    <property type="match status" value="1"/>
</dbReference>
<comment type="similarity">
    <text evidence="1 2">Belongs to the iron/ascorbate-dependent oxidoreductase family.</text>
</comment>
<evidence type="ECO:0000313" key="5">
    <source>
        <dbReference type="Proteomes" id="UP001194746"/>
    </source>
</evidence>
<comment type="caution">
    <text evidence="4">The sequence shown here is derived from an EMBL/GenBank/DDBJ whole genome shotgun (WGS) entry which is preliminary data.</text>
</comment>
<dbReference type="InterPro" id="IPR026992">
    <property type="entry name" value="DIOX_N"/>
</dbReference>
<organism evidence="4 5">
    <name type="scientific">Aspergillus nanangensis</name>
    <dbReference type="NCBI Taxonomy" id="2582783"/>
    <lineage>
        <taxon>Eukaryota</taxon>
        <taxon>Fungi</taxon>
        <taxon>Dikarya</taxon>
        <taxon>Ascomycota</taxon>
        <taxon>Pezizomycotina</taxon>
        <taxon>Eurotiomycetes</taxon>
        <taxon>Eurotiomycetidae</taxon>
        <taxon>Eurotiales</taxon>
        <taxon>Aspergillaceae</taxon>
        <taxon>Aspergillus</taxon>
        <taxon>Aspergillus subgen. Circumdati</taxon>
    </lineage>
</organism>
<evidence type="ECO:0000313" key="4">
    <source>
        <dbReference type="EMBL" id="KAF9889870.1"/>
    </source>
</evidence>
<sequence length="321" mass="36442">MTKTDAPPILDFSAFYGDDSNARSQLIQDVRDSCLKNGFFQITGHRVPQELQARTVKWAKRFFELPLEEKKKIDRTGNPYNRGYELMQSHMSEPGSAPDLKEGIFIGPEIAPDHPYCVQQKLNCGPNQWPQGMENLDEFQRTSMEYYAAVFDLAEDILAVLALTMEYEEDFFGPFTDGAVAMLRYLHYPPQRVGETEGRGTGAHRDYSCITLLLQDEVEPTPGAYVVNLGNLFSRMTNENYKSALHRVINKSGLERYSIPFFFTGNPDYVCQCLSRFEKEGEPAKYPPATVQDVVRAAVKGTVDRARRYNEEKQKAMEGGV</sequence>
<dbReference type="AlphaFoldDB" id="A0AAD4GUP0"/>
<evidence type="ECO:0000256" key="1">
    <source>
        <dbReference type="ARBA" id="ARBA00008056"/>
    </source>
</evidence>
<dbReference type="GO" id="GO:0046872">
    <property type="term" value="F:metal ion binding"/>
    <property type="evidence" value="ECO:0007669"/>
    <property type="project" value="UniProtKB-KW"/>
</dbReference>
<dbReference type="Pfam" id="PF14226">
    <property type="entry name" value="DIOX_N"/>
    <property type="match status" value="1"/>
</dbReference>
<dbReference type="InterPro" id="IPR044861">
    <property type="entry name" value="IPNS-like_FE2OG_OXY"/>
</dbReference>
<dbReference type="InterPro" id="IPR027443">
    <property type="entry name" value="IPNS-like_sf"/>
</dbReference>
<dbReference type="GO" id="GO:0016491">
    <property type="term" value="F:oxidoreductase activity"/>
    <property type="evidence" value="ECO:0007669"/>
    <property type="project" value="UniProtKB-KW"/>
</dbReference>
<accession>A0AAD4GUP0</accession>
<keyword evidence="2" id="KW-0408">Iron</keyword>
<reference evidence="4" key="2">
    <citation type="submission" date="2020-02" db="EMBL/GenBank/DDBJ databases">
        <authorList>
            <person name="Gilchrist C.L.M."/>
            <person name="Chooi Y.-H."/>
        </authorList>
    </citation>
    <scope>NUCLEOTIDE SEQUENCE</scope>
    <source>
        <strain evidence="4">MST-FP2251</strain>
    </source>
</reference>
<evidence type="ECO:0000259" key="3">
    <source>
        <dbReference type="PROSITE" id="PS51471"/>
    </source>
</evidence>
<dbReference type="Pfam" id="PF03171">
    <property type="entry name" value="2OG-FeII_Oxy"/>
    <property type="match status" value="1"/>
</dbReference>
<proteinExistence type="inferred from homology"/>
<keyword evidence="2" id="KW-0479">Metal-binding</keyword>
<dbReference type="InterPro" id="IPR005123">
    <property type="entry name" value="Oxoglu/Fe-dep_dioxygenase_dom"/>
</dbReference>
<gene>
    <name evidence="4" type="ORF">FE257_006960</name>
</gene>
<dbReference type="Gene3D" id="2.60.120.330">
    <property type="entry name" value="B-lactam Antibiotic, Isopenicillin N Synthase, Chain"/>
    <property type="match status" value="1"/>
</dbReference>
<dbReference type="Proteomes" id="UP001194746">
    <property type="component" value="Unassembled WGS sequence"/>
</dbReference>
<reference evidence="4" key="1">
    <citation type="journal article" date="2019" name="Beilstein J. Org. Chem.">
        <title>Nanangenines: drimane sesquiterpenoids as the dominant metabolite cohort of a novel Australian fungus, Aspergillus nanangensis.</title>
        <authorList>
            <person name="Lacey H.J."/>
            <person name="Gilchrist C.L.M."/>
            <person name="Crombie A."/>
            <person name="Kalaitzis J.A."/>
            <person name="Vuong D."/>
            <person name="Rutledge P.J."/>
            <person name="Turner P."/>
            <person name="Pitt J.I."/>
            <person name="Lacey E."/>
            <person name="Chooi Y.H."/>
            <person name="Piggott A.M."/>
        </authorList>
    </citation>
    <scope>NUCLEOTIDE SEQUENCE</scope>
    <source>
        <strain evidence="4">MST-FP2251</strain>
    </source>
</reference>